<keyword evidence="2" id="KW-0472">Membrane</keyword>
<gene>
    <name evidence="3" type="ORF">NESM_000733600</name>
</gene>
<evidence type="ECO:0000256" key="1">
    <source>
        <dbReference type="SAM" id="MobiDB-lite"/>
    </source>
</evidence>
<keyword evidence="2" id="KW-0812">Transmembrane</keyword>
<comment type="caution">
    <text evidence="3">The sequence shown here is derived from an EMBL/GenBank/DDBJ whole genome shotgun (WGS) entry which is preliminary data.</text>
</comment>
<feature type="transmembrane region" description="Helical" evidence="2">
    <location>
        <begin position="410"/>
        <end position="438"/>
    </location>
</feature>
<feature type="transmembrane region" description="Helical" evidence="2">
    <location>
        <begin position="71"/>
        <end position="92"/>
    </location>
</feature>
<evidence type="ECO:0000256" key="2">
    <source>
        <dbReference type="SAM" id="Phobius"/>
    </source>
</evidence>
<reference evidence="3 4" key="1">
    <citation type="journal article" date="2021" name="MBio">
        <title>A New Model Trypanosomatid, Novymonas esmeraldas: Genomic Perception of Its 'Candidatus Pandoraea novymonadis' Endosymbiont.</title>
        <authorList>
            <person name="Zakharova A."/>
            <person name="Saura A."/>
            <person name="Butenko A."/>
            <person name="Podesvova L."/>
            <person name="Warmusova S."/>
            <person name="Kostygov A.Y."/>
            <person name="Nenarokova A."/>
            <person name="Lukes J."/>
            <person name="Opperdoes F.R."/>
            <person name="Yurchenko V."/>
        </authorList>
    </citation>
    <scope>NUCLEOTIDE SEQUENCE [LARGE SCALE GENOMIC DNA]</scope>
    <source>
        <strain evidence="3 4">E262AT.01</strain>
    </source>
</reference>
<accession>A0AAW0EVI6</accession>
<proteinExistence type="predicted"/>
<sequence length="517" mass="57161">MELTKHSPSDEPPPSPPQTGLIHAAAECLRAIVHEVSLQQQALQAAITTRVAQGYTAGSTRVYSFLDTSRFYLQRVVIFYVLLTVVLAVVVADLSGCLVTSVATAAGIRHLVLANVPGSAVIPLHFNALPFHTEDWQRHVPDDATLHDFFLPDRETRALLQSMPHRSDALSVLQQHMGQFVDAKFSLLSYFVQSHLASTTLHIPRTAASAELFSPKGGVNLEGLFQLGPAMFNAKGEYTALLQVVLAKEEVGRDVPLVLESAMLFSEDAVAAQPVGHLDVLFKKSTSTTVRTGPAHQAWLVALVHRLLRLCFYAPVRSYEYLLSTLRQKDNAPFPPIDTTREVASVLEVYRRFTPPLALQPRLRAMNFTLYQLPDAGAASRVKVSRLVFLSTVQLTGAARWLTDYPVSTFLLLIGLFFGAFATVTLGGLAAVIVYVYWRWFQTSAAEAETVADEEDGDDDDEDFFVPTRTMPLTVARNTSAPSLHRRRSANDFYNSLDTSQLRRSQSFNYSPGKKQQ</sequence>
<dbReference type="Proteomes" id="UP001430356">
    <property type="component" value="Unassembled WGS sequence"/>
</dbReference>
<feature type="region of interest" description="Disordered" evidence="1">
    <location>
        <begin position="496"/>
        <end position="517"/>
    </location>
</feature>
<dbReference type="AlphaFoldDB" id="A0AAW0EVI6"/>
<dbReference type="EMBL" id="JAECZO010000120">
    <property type="protein sequence ID" value="KAK7197805.1"/>
    <property type="molecule type" value="Genomic_DNA"/>
</dbReference>
<name>A0AAW0EVI6_9TRYP</name>
<evidence type="ECO:0000313" key="3">
    <source>
        <dbReference type="EMBL" id="KAK7197805.1"/>
    </source>
</evidence>
<evidence type="ECO:0000313" key="4">
    <source>
        <dbReference type="Proteomes" id="UP001430356"/>
    </source>
</evidence>
<keyword evidence="4" id="KW-1185">Reference proteome</keyword>
<evidence type="ECO:0008006" key="5">
    <source>
        <dbReference type="Google" id="ProtNLM"/>
    </source>
</evidence>
<organism evidence="3 4">
    <name type="scientific">Novymonas esmeraldas</name>
    <dbReference type="NCBI Taxonomy" id="1808958"/>
    <lineage>
        <taxon>Eukaryota</taxon>
        <taxon>Discoba</taxon>
        <taxon>Euglenozoa</taxon>
        <taxon>Kinetoplastea</taxon>
        <taxon>Metakinetoplastina</taxon>
        <taxon>Trypanosomatida</taxon>
        <taxon>Trypanosomatidae</taxon>
        <taxon>Novymonas</taxon>
    </lineage>
</organism>
<protein>
    <recommendedName>
        <fullName evidence="5">Seipin</fullName>
    </recommendedName>
</protein>
<keyword evidence="2" id="KW-1133">Transmembrane helix</keyword>